<dbReference type="EMBL" id="WJBB01000032">
    <property type="protein sequence ID" value="MBC3798513.1"/>
    <property type="molecule type" value="Genomic_DNA"/>
</dbReference>
<gene>
    <name evidence="1" type="ORF">GH807_15920</name>
</gene>
<keyword evidence="2" id="KW-1185">Reference proteome</keyword>
<sequence length="59" mass="6530">MEITTSKKSTIGLFHSMPIRLGDQDNLLSIVSVITGYNIDSVKIKAQNILLEKKSQTLP</sequence>
<comment type="caution">
    <text evidence="1">The sequence shown here is derived from an EMBL/GenBank/DDBJ whole genome shotgun (WGS) entry which is preliminary data.</text>
</comment>
<dbReference type="RefSeq" id="WP_148605662.1">
    <property type="nucleotide sequence ID" value="NZ_RXYB01000023.1"/>
</dbReference>
<reference evidence="1 2" key="1">
    <citation type="journal article" date="2020" name="mSystems">
        <title>Defining Genomic and Predicted Metabolic Features of the Acetobacterium Genus.</title>
        <authorList>
            <person name="Ross D.E."/>
            <person name="Marshall C.W."/>
            <person name="Gulliver D."/>
            <person name="May H.D."/>
            <person name="Norman R.S."/>
        </authorList>
    </citation>
    <scope>NUCLEOTIDE SEQUENCE [LARGE SCALE GENOMIC DNA]</scope>
    <source>
        <strain evidence="1 2">DSM 9173</strain>
    </source>
</reference>
<name>A0ABR6WPU8_9FIRM</name>
<proteinExistence type="predicted"/>
<accession>A0ABR6WPU8</accession>
<organism evidence="1 2">
    <name type="scientific">Acetobacterium tundrae</name>
    <dbReference type="NCBI Taxonomy" id="132932"/>
    <lineage>
        <taxon>Bacteria</taxon>
        <taxon>Bacillati</taxon>
        <taxon>Bacillota</taxon>
        <taxon>Clostridia</taxon>
        <taxon>Eubacteriales</taxon>
        <taxon>Eubacteriaceae</taxon>
        <taxon>Acetobacterium</taxon>
    </lineage>
</organism>
<evidence type="ECO:0000313" key="2">
    <source>
        <dbReference type="Proteomes" id="UP000653358"/>
    </source>
</evidence>
<protein>
    <submittedName>
        <fullName evidence="1">Uncharacterized protein</fullName>
    </submittedName>
</protein>
<evidence type="ECO:0000313" key="1">
    <source>
        <dbReference type="EMBL" id="MBC3798513.1"/>
    </source>
</evidence>
<dbReference type="Proteomes" id="UP000653358">
    <property type="component" value="Unassembled WGS sequence"/>
</dbReference>